<protein>
    <submittedName>
        <fullName evidence="1">Uncharacterized protein</fullName>
    </submittedName>
</protein>
<gene>
    <name evidence="1" type="ORF">SAMN06265171_10614</name>
</gene>
<dbReference type="EMBL" id="FXTC01000006">
    <property type="protein sequence ID" value="SMO74135.1"/>
    <property type="molecule type" value="Genomic_DNA"/>
</dbReference>
<sequence>MFHPAAIFLFTMKTKPAGFERNRPEKNTNDEKIKNYFLCCKVLWIQESTVSTKTSCFKRTHFVTRSC</sequence>
<keyword evidence="2" id="KW-1185">Reference proteome</keyword>
<evidence type="ECO:0000313" key="2">
    <source>
        <dbReference type="Proteomes" id="UP000316916"/>
    </source>
</evidence>
<name>A0A521DRE2_9FLAO</name>
<evidence type="ECO:0000313" key="1">
    <source>
        <dbReference type="EMBL" id="SMO74135.1"/>
    </source>
</evidence>
<dbReference type="Proteomes" id="UP000316916">
    <property type="component" value="Unassembled WGS sequence"/>
</dbReference>
<proteinExistence type="predicted"/>
<organism evidence="1 2">
    <name type="scientific">Chryseobacterium rhizoplanae</name>
    <dbReference type="NCBI Taxonomy" id="1609531"/>
    <lineage>
        <taxon>Bacteria</taxon>
        <taxon>Pseudomonadati</taxon>
        <taxon>Bacteroidota</taxon>
        <taxon>Flavobacteriia</taxon>
        <taxon>Flavobacteriales</taxon>
        <taxon>Weeksellaceae</taxon>
        <taxon>Chryseobacterium group</taxon>
        <taxon>Chryseobacterium</taxon>
    </lineage>
</organism>
<accession>A0A521DRE2</accession>
<dbReference type="AlphaFoldDB" id="A0A521DRE2"/>
<reference evidence="1 2" key="1">
    <citation type="submission" date="2017-05" db="EMBL/GenBank/DDBJ databases">
        <authorList>
            <person name="Varghese N."/>
            <person name="Submissions S."/>
        </authorList>
    </citation>
    <scope>NUCLEOTIDE SEQUENCE [LARGE SCALE GENOMIC DNA]</scope>
    <source>
        <strain evidence="1 2">DSM 29371</strain>
    </source>
</reference>